<protein>
    <recommendedName>
        <fullName evidence="10">Autoinducer 2 import system permease protein LsrD</fullName>
    </recommendedName>
</protein>
<evidence type="ECO:0000256" key="4">
    <source>
        <dbReference type="ARBA" id="ARBA00022475"/>
    </source>
</evidence>
<feature type="transmembrane region" description="Helical" evidence="11">
    <location>
        <begin position="31"/>
        <end position="50"/>
    </location>
</feature>
<name>A0A5R9J266_9PROT</name>
<organism evidence="12 13">
    <name type="scientific">Lichenicoccus roseus</name>
    <dbReference type="NCBI Taxonomy" id="2683649"/>
    <lineage>
        <taxon>Bacteria</taxon>
        <taxon>Pseudomonadati</taxon>
        <taxon>Pseudomonadota</taxon>
        <taxon>Alphaproteobacteria</taxon>
        <taxon>Acetobacterales</taxon>
        <taxon>Acetobacteraceae</taxon>
        <taxon>Lichenicoccus</taxon>
    </lineage>
</organism>
<evidence type="ECO:0000313" key="12">
    <source>
        <dbReference type="EMBL" id="TLU71714.1"/>
    </source>
</evidence>
<evidence type="ECO:0000256" key="1">
    <source>
        <dbReference type="ARBA" id="ARBA00004651"/>
    </source>
</evidence>
<keyword evidence="7 11" id="KW-1133">Transmembrane helix</keyword>
<feature type="transmembrane region" description="Helical" evidence="11">
    <location>
        <begin position="308"/>
        <end position="328"/>
    </location>
</feature>
<dbReference type="RefSeq" id="WP_138326784.1">
    <property type="nucleotide sequence ID" value="NZ_VCDI01000005.1"/>
</dbReference>
<evidence type="ECO:0000256" key="2">
    <source>
        <dbReference type="ARBA" id="ARBA00011262"/>
    </source>
</evidence>
<gene>
    <name evidence="12" type="ORF">FE263_14690</name>
</gene>
<keyword evidence="6 11" id="KW-0812">Transmembrane</keyword>
<evidence type="ECO:0000256" key="8">
    <source>
        <dbReference type="ARBA" id="ARBA00023136"/>
    </source>
</evidence>
<evidence type="ECO:0000256" key="9">
    <source>
        <dbReference type="ARBA" id="ARBA00025439"/>
    </source>
</evidence>
<comment type="caution">
    <text evidence="12">The sequence shown here is derived from an EMBL/GenBank/DDBJ whole genome shotgun (WGS) entry which is preliminary data.</text>
</comment>
<comment type="subcellular location">
    <subcellularLocation>
        <location evidence="1">Cell membrane</location>
        <topology evidence="1">Multi-pass membrane protein</topology>
    </subcellularLocation>
</comment>
<evidence type="ECO:0000256" key="5">
    <source>
        <dbReference type="ARBA" id="ARBA00022519"/>
    </source>
</evidence>
<keyword evidence="5" id="KW-0997">Cell inner membrane</keyword>
<evidence type="ECO:0000256" key="11">
    <source>
        <dbReference type="SAM" id="Phobius"/>
    </source>
</evidence>
<comment type="subunit">
    <text evidence="2">The complex is composed of two ATP-binding proteins (LsrA), two transmembrane proteins (LsrC and LsrD) and a solute-binding protein (LsrB).</text>
</comment>
<dbReference type="CDD" id="cd06579">
    <property type="entry name" value="TM_PBP1_transp_AraH_like"/>
    <property type="match status" value="1"/>
</dbReference>
<feature type="transmembrane region" description="Helical" evidence="11">
    <location>
        <begin position="176"/>
        <end position="198"/>
    </location>
</feature>
<dbReference type="Pfam" id="PF02653">
    <property type="entry name" value="BPD_transp_2"/>
    <property type="match status" value="1"/>
</dbReference>
<keyword evidence="13" id="KW-1185">Reference proteome</keyword>
<evidence type="ECO:0000313" key="13">
    <source>
        <dbReference type="Proteomes" id="UP000305654"/>
    </source>
</evidence>
<dbReference type="InterPro" id="IPR001851">
    <property type="entry name" value="ABC_transp_permease"/>
</dbReference>
<evidence type="ECO:0000256" key="7">
    <source>
        <dbReference type="ARBA" id="ARBA00022989"/>
    </source>
</evidence>
<accession>A0A5R9J266</accession>
<dbReference type="EMBL" id="VCDI01000005">
    <property type="protein sequence ID" value="TLU71714.1"/>
    <property type="molecule type" value="Genomic_DNA"/>
</dbReference>
<sequence>MADPSNPGRNEVTARRRNAARLPLDGWERSLLVLLVLLVAGLCLSVDGFYPGFAGFLALTENFLPFGLVALGLTTVILTGGIDLSVGATAGLSAIVMAELWSGLHVSIWLAAVVGLLAGGVLGAVNGLIITRLRTEPLIATLATSFIYASIATALAGPSPPAGFPDAFNLIGTGTLIGPIPLQLVLFSVLALLFTLLLQYSTFGRRIVMVGYSSEAARYSGLRIDRIVLSAYVISGVMSAFAGIVLAAYYSAVRPDMGDVLLLSTITIVVLGGVSIFGGEGTIAGVVIAVLLLGFLRQGMLIAGYSDMVTTMLTGAILLGAIAIKNILSGRGTGLAALLTRIRGRRPATTGSAAE</sequence>
<dbReference type="Proteomes" id="UP000305654">
    <property type="component" value="Unassembled WGS sequence"/>
</dbReference>
<feature type="transmembrane region" description="Helical" evidence="11">
    <location>
        <begin position="263"/>
        <end position="296"/>
    </location>
</feature>
<dbReference type="AlphaFoldDB" id="A0A5R9J266"/>
<feature type="transmembrane region" description="Helical" evidence="11">
    <location>
        <begin position="62"/>
        <end position="86"/>
    </location>
</feature>
<keyword evidence="4" id="KW-1003">Cell membrane</keyword>
<feature type="transmembrane region" description="Helical" evidence="11">
    <location>
        <begin position="137"/>
        <end position="156"/>
    </location>
</feature>
<dbReference type="PANTHER" id="PTHR32196">
    <property type="entry name" value="ABC TRANSPORTER PERMEASE PROTEIN YPHD-RELATED-RELATED"/>
    <property type="match status" value="1"/>
</dbReference>
<evidence type="ECO:0000256" key="3">
    <source>
        <dbReference type="ARBA" id="ARBA00022448"/>
    </source>
</evidence>
<evidence type="ECO:0000256" key="6">
    <source>
        <dbReference type="ARBA" id="ARBA00022692"/>
    </source>
</evidence>
<reference evidence="12 13" key="1">
    <citation type="submission" date="2019-05" db="EMBL/GenBank/DDBJ databases">
        <authorList>
            <person name="Pankratov T."/>
            <person name="Grouzdev D."/>
        </authorList>
    </citation>
    <scope>NUCLEOTIDE SEQUENCE [LARGE SCALE GENOMIC DNA]</scope>
    <source>
        <strain evidence="12 13">KEBCLARHB70R</strain>
    </source>
</reference>
<keyword evidence="3" id="KW-0813">Transport</keyword>
<dbReference type="PANTHER" id="PTHR32196:SF71">
    <property type="entry name" value="AUTOINDUCER 2 IMPORT SYSTEM PERMEASE PROTEIN LSRD"/>
    <property type="match status" value="1"/>
</dbReference>
<comment type="function">
    <text evidence="9">Part of the ABC transporter complex LsrABCD involved in autoinducer 2 (AI-2) import. Probably responsible for the translocation of the substrate across the membrane.</text>
</comment>
<keyword evidence="8 11" id="KW-0472">Membrane</keyword>
<evidence type="ECO:0000256" key="10">
    <source>
        <dbReference type="ARBA" id="ARBA00039381"/>
    </source>
</evidence>
<dbReference type="GO" id="GO:0022857">
    <property type="term" value="F:transmembrane transporter activity"/>
    <property type="evidence" value="ECO:0007669"/>
    <property type="project" value="InterPro"/>
</dbReference>
<proteinExistence type="predicted"/>
<feature type="transmembrane region" description="Helical" evidence="11">
    <location>
        <begin position="106"/>
        <end position="130"/>
    </location>
</feature>
<dbReference type="GO" id="GO:0005886">
    <property type="term" value="C:plasma membrane"/>
    <property type="evidence" value="ECO:0007669"/>
    <property type="project" value="UniProtKB-SubCell"/>
</dbReference>
<feature type="transmembrane region" description="Helical" evidence="11">
    <location>
        <begin position="227"/>
        <end position="251"/>
    </location>
</feature>
<dbReference type="OrthoDB" id="5503349at2"/>